<protein>
    <submittedName>
        <fullName evidence="1">Uncharacterized protein</fullName>
    </submittedName>
</protein>
<evidence type="ECO:0000313" key="2">
    <source>
        <dbReference type="Proteomes" id="UP000663823"/>
    </source>
</evidence>
<organism evidence="1 2">
    <name type="scientific">Rotaria sordida</name>
    <dbReference type="NCBI Taxonomy" id="392033"/>
    <lineage>
        <taxon>Eukaryota</taxon>
        <taxon>Metazoa</taxon>
        <taxon>Spiralia</taxon>
        <taxon>Gnathifera</taxon>
        <taxon>Rotifera</taxon>
        <taxon>Eurotatoria</taxon>
        <taxon>Bdelloidea</taxon>
        <taxon>Philodinida</taxon>
        <taxon>Philodinidae</taxon>
        <taxon>Rotaria</taxon>
    </lineage>
</organism>
<gene>
    <name evidence="1" type="ORF">OTI717_LOCUS38862</name>
</gene>
<reference evidence="1" key="1">
    <citation type="submission" date="2021-02" db="EMBL/GenBank/DDBJ databases">
        <authorList>
            <person name="Nowell W R."/>
        </authorList>
    </citation>
    <scope>NUCLEOTIDE SEQUENCE</scope>
</reference>
<evidence type="ECO:0000313" key="1">
    <source>
        <dbReference type="EMBL" id="CAF4208064.1"/>
    </source>
</evidence>
<sequence length="51" mass="5281">MQISHFFAIACSSSPSSTIETCHGSLEGYPVSGSSILGKYSQATLAVDNAE</sequence>
<comment type="caution">
    <text evidence="1">The sequence shown here is derived from an EMBL/GenBank/DDBJ whole genome shotgun (WGS) entry which is preliminary data.</text>
</comment>
<feature type="non-terminal residue" evidence="1">
    <location>
        <position position="51"/>
    </location>
</feature>
<dbReference type="AlphaFoldDB" id="A0A820CJ10"/>
<accession>A0A820CJ10</accession>
<proteinExistence type="predicted"/>
<dbReference type="EMBL" id="CAJOAX010022664">
    <property type="protein sequence ID" value="CAF4208064.1"/>
    <property type="molecule type" value="Genomic_DNA"/>
</dbReference>
<dbReference type="Proteomes" id="UP000663823">
    <property type="component" value="Unassembled WGS sequence"/>
</dbReference>
<name>A0A820CJ10_9BILA</name>